<reference evidence="1 2" key="1">
    <citation type="submission" date="2019-04" db="EMBL/GenBank/DDBJ databases">
        <title>Genomic characterization of Staphylococcus petrasii strains.</title>
        <authorList>
            <person name="Vrbovska V."/>
            <person name="Kovarovic V."/>
            <person name="Maslanova I."/>
            <person name="Indrakova A."/>
            <person name="Petras P."/>
            <person name="Sedo O."/>
            <person name="Svec P."/>
            <person name="Fisarova L."/>
            <person name="Sedlacek I."/>
            <person name="Doskar J."/>
            <person name="Pantucek R."/>
        </authorList>
    </citation>
    <scope>NUCLEOTIDE SEQUENCE [LARGE SCALE GENOMIC DNA]</scope>
    <source>
        <strain evidence="1 2">CCM 8529</strain>
    </source>
</reference>
<gene>
    <name evidence="1" type="ORF">E2558_11090</name>
</gene>
<organism evidence="1 2">
    <name type="scientific">Staphylococcus pragensis</name>
    <dbReference type="NCBI Taxonomy" id="1611836"/>
    <lineage>
        <taxon>Bacteria</taxon>
        <taxon>Bacillati</taxon>
        <taxon>Bacillota</taxon>
        <taxon>Bacilli</taxon>
        <taxon>Bacillales</taxon>
        <taxon>Staphylococcaceae</taxon>
        <taxon>Staphylococcus</taxon>
    </lineage>
</organism>
<dbReference type="AlphaFoldDB" id="A0A4Z1AUR9"/>
<proteinExistence type="predicted"/>
<sequence length="96" mass="10990">MSLLHENIKANYWKGKEAVGGHVLFEDNGFKFTAHALNIQKESVFVSYDNIKEVKPYRSLGIIPNGVKVIDKDDNEHKLVVYQQKNVIQFLNDTKA</sequence>
<dbReference type="RefSeq" id="WP_126564840.1">
    <property type="nucleotide sequence ID" value="NZ_BMCY01000007.1"/>
</dbReference>
<dbReference type="EMBL" id="SRPJ01000009">
    <property type="protein sequence ID" value="TGN23153.1"/>
    <property type="molecule type" value="Genomic_DNA"/>
</dbReference>
<dbReference type="Proteomes" id="UP000297459">
    <property type="component" value="Unassembled WGS sequence"/>
</dbReference>
<evidence type="ECO:0000313" key="1">
    <source>
        <dbReference type="EMBL" id="TGN23153.1"/>
    </source>
</evidence>
<protein>
    <submittedName>
        <fullName evidence="1">Uncharacterized protein</fullName>
    </submittedName>
</protein>
<evidence type="ECO:0000313" key="2">
    <source>
        <dbReference type="Proteomes" id="UP000297459"/>
    </source>
</evidence>
<accession>A0A4Z1AUR9</accession>
<name>A0A4Z1AUR9_9STAP</name>
<comment type="caution">
    <text evidence="1">The sequence shown here is derived from an EMBL/GenBank/DDBJ whole genome shotgun (WGS) entry which is preliminary data.</text>
</comment>
<keyword evidence="2" id="KW-1185">Reference proteome</keyword>